<feature type="compositionally biased region" description="Basic and acidic residues" evidence="15">
    <location>
        <begin position="347"/>
        <end position="356"/>
    </location>
</feature>
<feature type="repeat" description="Hemopexin" evidence="14">
    <location>
        <begin position="365"/>
        <end position="414"/>
    </location>
</feature>
<gene>
    <name evidence="18" type="ORF">RIMI_LOCUS7165777</name>
</gene>
<keyword evidence="7" id="KW-0677">Repeat</keyword>
<evidence type="ECO:0000256" key="2">
    <source>
        <dbReference type="ARBA" id="ARBA00001947"/>
    </source>
</evidence>
<evidence type="ECO:0000256" key="12">
    <source>
        <dbReference type="ARBA" id="ARBA00023145"/>
    </source>
</evidence>
<feature type="domain" description="Peptidase metallopeptidase" evidence="17">
    <location>
        <begin position="149"/>
        <end position="316"/>
    </location>
</feature>
<comment type="cofactor">
    <cofactor evidence="2">
        <name>Zn(2+)</name>
        <dbReference type="ChEBI" id="CHEBI:29105"/>
    </cofactor>
</comment>
<feature type="compositionally biased region" description="Polar residues" evidence="15">
    <location>
        <begin position="337"/>
        <end position="346"/>
    </location>
</feature>
<evidence type="ECO:0000256" key="3">
    <source>
        <dbReference type="ARBA" id="ARBA00010370"/>
    </source>
</evidence>
<feature type="region of interest" description="Disordered" evidence="15">
    <location>
        <begin position="318"/>
        <end position="356"/>
    </location>
</feature>
<protein>
    <recommendedName>
        <fullName evidence="17">Peptidase metallopeptidase domain-containing protein</fullName>
    </recommendedName>
</protein>
<dbReference type="Pfam" id="PF01471">
    <property type="entry name" value="PG_binding_1"/>
    <property type="match status" value="1"/>
</dbReference>
<dbReference type="InterPro" id="IPR033739">
    <property type="entry name" value="M10A_MMP"/>
</dbReference>
<dbReference type="PRINTS" id="PR00138">
    <property type="entry name" value="MATRIXIN"/>
</dbReference>
<keyword evidence="13" id="KW-1015">Disulfide bond</keyword>
<sequence length="578" mass="64736">MATRFWLVHLACVALLIILPFGSFRPISEEIVDDSNASSAEINAAAPPVLQPRGRKPEALAQISSEQFKLAADYLIEFGYLPDENFTDYLVPDMPFIPEDQLPEEFISGLEWFQRQNGLTVTGRVDDETSDAMKLPRCGKHEQRMSYNVGAKWKKVSLTYKIINTTALLPDKLVREELIKALKVWENVSPLKFVEVGINQTADIDMFFVSGQHNDGERNAFDGPGRVLGHAFMPPFSKTKKDLDGDLHLDNDEKWSINEKKGVNLLQAAAHELGHSLGLDHSTISEALMAPTYKGYKPLFQLHQDDIEAIQALYGKPSTKTDASSSSASSGGASKAVTPSVTSNSKVTEDKKDPKKQTIVNLCSEEPIDTFVSTMDGSIYLFKGEYFWDLSHGKLPMSPKKKYPQLISAKWKELPSSIDAAVRMQNPTAKQDGKIFFFKGDRYWKYDNDKIEPGYPKLIKEGFPGIPNSVDAAFTQPAIIAKGNKVIREERIFFIKGKKFFLYDPVAGNSSSPQMLQDDWFGVKLPITAALSLKNEMYLIGKKKFQKILLLTYSQNRVYGNIHQAKNLDQLIVCDTTK</sequence>
<organism evidence="18 19">
    <name type="scientific">Ranitomeya imitator</name>
    <name type="common">mimic poison frog</name>
    <dbReference type="NCBI Taxonomy" id="111125"/>
    <lineage>
        <taxon>Eukaryota</taxon>
        <taxon>Metazoa</taxon>
        <taxon>Chordata</taxon>
        <taxon>Craniata</taxon>
        <taxon>Vertebrata</taxon>
        <taxon>Euteleostomi</taxon>
        <taxon>Amphibia</taxon>
        <taxon>Batrachia</taxon>
        <taxon>Anura</taxon>
        <taxon>Neobatrachia</taxon>
        <taxon>Hyloidea</taxon>
        <taxon>Dendrobatidae</taxon>
        <taxon>Dendrobatinae</taxon>
        <taxon>Ranitomeya</taxon>
    </lineage>
</organism>
<accession>A0ABN9LCB1</accession>
<dbReference type="PROSITE" id="PS51642">
    <property type="entry name" value="HEMOPEXIN_2"/>
    <property type="match status" value="3"/>
</dbReference>
<evidence type="ECO:0000256" key="10">
    <source>
        <dbReference type="ARBA" id="ARBA00022837"/>
    </source>
</evidence>
<dbReference type="CDD" id="cd00094">
    <property type="entry name" value="HX"/>
    <property type="match status" value="1"/>
</dbReference>
<evidence type="ECO:0000256" key="13">
    <source>
        <dbReference type="ARBA" id="ARBA00023157"/>
    </source>
</evidence>
<evidence type="ECO:0000256" key="7">
    <source>
        <dbReference type="ARBA" id="ARBA00022737"/>
    </source>
</evidence>
<dbReference type="CDD" id="cd04278">
    <property type="entry name" value="ZnMc_MMP"/>
    <property type="match status" value="1"/>
</dbReference>
<evidence type="ECO:0000256" key="8">
    <source>
        <dbReference type="ARBA" id="ARBA00022801"/>
    </source>
</evidence>
<feature type="repeat" description="Hemopexin" evidence="14">
    <location>
        <begin position="467"/>
        <end position="523"/>
    </location>
</feature>
<feature type="repeat" description="Hemopexin" evidence="14">
    <location>
        <begin position="415"/>
        <end position="466"/>
    </location>
</feature>
<dbReference type="SUPFAM" id="SSF50923">
    <property type="entry name" value="Hemopexin-like domain"/>
    <property type="match status" value="1"/>
</dbReference>
<proteinExistence type="inferred from homology"/>
<keyword evidence="4" id="KW-0645">Protease</keyword>
<dbReference type="Gene3D" id="3.40.390.10">
    <property type="entry name" value="Collagenase (Catalytic Domain)"/>
    <property type="match status" value="1"/>
</dbReference>
<comment type="similarity">
    <text evidence="3">Belongs to the peptidase M10A family.</text>
</comment>
<dbReference type="InterPro" id="IPR018487">
    <property type="entry name" value="Hemopexin-like_repeat"/>
</dbReference>
<evidence type="ECO:0000259" key="17">
    <source>
        <dbReference type="SMART" id="SM00235"/>
    </source>
</evidence>
<dbReference type="Pfam" id="PF00413">
    <property type="entry name" value="Peptidase_M10"/>
    <property type="match status" value="1"/>
</dbReference>
<dbReference type="InterPro" id="IPR018486">
    <property type="entry name" value="Hemopexin_CS"/>
</dbReference>
<evidence type="ECO:0000256" key="5">
    <source>
        <dbReference type="ARBA" id="ARBA00022723"/>
    </source>
</evidence>
<keyword evidence="9" id="KW-0862">Zinc</keyword>
<feature type="chain" id="PRO_5046098333" description="Peptidase metallopeptidase domain-containing protein" evidence="16">
    <location>
        <begin position="25"/>
        <end position="578"/>
    </location>
</feature>
<dbReference type="PANTHER" id="PTHR10201:SF332">
    <property type="entry name" value="MATRIX METALLOPROTEINASE-18"/>
    <property type="match status" value="1"/>
</dbReference>
<dbReference type="InterPro" id="IPR024079">
    <property type="entry name" value="MetalloPept_cat_dom_sf"/>
</dbReference>
<dbReference type="PROSITE" id="PS00024">
    <property type="entry name" value="HEMOPEXIN"/>
    <property type="match status" value="1"/>
</dbReference>
<dbReference type="SMART" id="SM00235">
    <property type="entry name" value="ZnMc"/>
    <property type="match status" value="1"/>
</dbReference>
<evidence type="ECO:0000256" key="9">
    <source>
        <dbReference type="ARBA" id="ARBA00022833"/>
    </source>
</evidence>
<feature type="compositionally biased region" description="Low complexity" evidence="15">
    <location>
        <begin position="323"/>
        <end position="334"/>
    </location>
</feature>
<name>A0ABN9LCB1_9NEOB</name>
<dbReference type="EMBL" id="CAUEEQ010013378">
    <property type="protein sequence ID" value="CAJ0937376.1"/>
    <property type="molecule type" value="Genomic_DNA"/>
</dbReference>
<keyword evidence="6 16" id="KW-0732">Signal</keyword>
<evidence type="ECO:0000256" key="1">
    <source>
        <dbReference type="ARBA" id="ARBA00001913"/>
    </source>
</evidence>
<dbReference type="InterPro" id="IPR002477">
    <property type="entry name" value="Peptidoglycan-bd-like"/>
</dbReference>
<dbReference type="Gene3D" id="2.110.10.10">
    <property type="entry name" value="Hemopexin-like domain"/>
    <property type="match status" value="1"/>
</dbReference>
<keyword evidence="5" id="KW-0479">Metal-binding</keyword>
<keyword evidence="10" id="KW-0106">Calcium</keyword>
<evidence type="ECO:0000256" key="14">
    <source>
        <dbReference type="PROSITE-ProRule" id="PRU01011"/>
    </source>
</evidence>
<dbReference type="InterPro" id="IPR021190">
    <property type="entry name" value="Pept_M10A"/>
</dbReference>
<keyword evidence="12" id="KW-0865">Zymogen</keyword>
<dbReference type="InterPro" id="IPR000585">
    <property type="entry name" value="Hemopexin-like_dom"/>
</dbReference>
<evidence type="ECO:0000313" key="18">
    <source>
        <dbReference type="EMBL" id="CAJ0937376.1"/>
    </source>
</evidence>
<reference evidence="18" key="1">
    <citation type="submission" date="2023-07" db="EMBL/GenBank/DDBJ databases">
        <authorList>
            <person name="Stuckert A."/>
        </authorList>
    </citation>
    <scope>NUCLEOTIDE SEQUENCE</scope>
</reference>
<comment type="cofactor">
    <cofactor evidence="1">
        <name>Ca(2+)</name>
        <dbReference type="ChEBI" id="CHEBI:29108"/>
    </cofactor>
</comment>
<dbReference type="InterPro" id="IPR001818">
    <property type="entry name" value="Pept_M10_metallopeptidase"/>
</dbReference>
<evidence type="ECO:0000256" key="15">
    <source>
        <dbReference type="SAM" id="MobiDB-lite"/>
    </source>
</evidence>
<evidence type="ECO:0000256" key="16">
    <source>
        <dbReference type="SAM" id="SignalP"/>
    </source>
</evidence>
<evidence type="ECO:0000256" key="11">
    <source>
        <dbReference type="ARBA" id="ARBA00023049"/>
    </source>
</evidence>
<comment type="caution">
    <text evidence="18">The sequence shown here is derived from an EMBL/GenBank/DDBJ whole genome shotgun (WGS) entry which is preliminary data.</text>
</comment>
<dbReference type="InterPro" id="IPR006026">
    <property type="entry name" value="Peptidase_Metallo"/>
</dbReference>
<evidence type="ECO:0000256" key="6">
    <source>
        <dbReference type="ARBA" id="ARBA00022729"/>
    </source>
</evidence>
<dbReference type="SMART" id="SM00120">
    <property type="entry name" value="HX"/>
    <property type="match status" value="3"/>
</dbReference>
<evidence type="ECO:0000256" key="4">
    <source>
        <dbReference type="ARBA" id="ARBA00022670"/>
    </source>
</evidence>
<evidence type="ECO:0000313" key="19">
    <source>
        <dbReference type="Proteomes" id="UP001176940"/>
    </source>
</evidence>
<keyword evidence="19" id="KW-1185">Reference proteome</keyword>
<dbReference type="InterPro" id="IPR036375">
    <property type="entry name" value="Hemopexin-like_dom_sf"/>
</dbReference>
<keyword evidence="11" id="KW-0482">Metalloprotease</keyword>
<feature type="signal peptide" evidence="16">
    <location>
        <begin position="1"/>
        <end position="24"/>
    </location>
</feature>
<dbReference type="SUPFAM" id="SSF55486">
    <property type="entry name" value="Metalloproteases ('zincins'), catalytic domain"/>
    <property type="match status" value="1"/>
</dbReference>
<dbReference type="Proteomes" id="UP001176940">
    <property type="component" value="Unassembled WGS sequence"/>
</dbReference>
<dbReference type="PANTHER" id="PTHR10201">
    <property type="entry name" value="MATRIX METALLOPROTEINASE"/>
    <property type="match status" value="1"/>
</dbReference>
<dbReference type="Pfam" id="PF00045">
    <property type="entry name" value="Hemopexin"/>
    <property type="match status" value="2"/>
</dbReference>
<keyword evidence="8" id="KW-0378">Hydrolase</keyword>